<dbReference type="PANTHER" id="PTHR10219:SF43">
    <property type="entry name" value="GLYCOLIPID TRANSFER PROTEIN DOMAIN-CONTAINING PROTEIN"/>
    <property type="match status" value="1"/>
</dbReference>
<feature type="domain" description="Glycolipid transfer protein" evidence="1">
    <location>
        <begin position="2"/>
        <end position="42"/>
    </location>
</feature>
<dbReference type="GO" id="GO:0005829">
    <property type="term" value="C:cytosol"/>
    <property type="evidence" value="ECO:0007669"/>
    <property type="project" value="TreeGrafter"/>
</dbReference>
<sequence>MAHVCRSAYDETLAHHHPWYVRKGVHVAVYALPHRKQLLIDLSGTTADKYDEVKADNTLVELVNGAEVVYDRIQKLYADKGILNLP</sequence>
<dbReference type="GO" id="GO:0016020">
    <property type="term" value="C:membrane"/>
    <property type="evidence" value="ECO:0007669"/>
    <property type="project" value="TreeGrafter"/>
</dbReference>
<dbReference type="Pfam" id="PF08718">
    <property type="entry name" value="GLTP"/>
    <property type="match status" value="1"/>
</dbReference>
<dbReference type="Gene3D" id="1.10.3520.10">
    <property type="entry name" value="Glycolipid transfer protein"/>
    <property type="match status" value="1"/>
</dbReference>
<reference evidence="3" key="1">
    <citation type="submission" date="2022-11" db="UniProtKB">
        <authorList>
            <consortium name="WormBaseParasite"/>
        </authorList>
    </citation>
    <scope>IDENTIFICATION</scope>
</reference>
<dbReference type="PANTHER" id="PTHR10219">
    <property type="entry name" value="GLYCOLIPID TRANSFER PROTEIN-RELATED"/>
    <property type="match status" value="1"/>
</dbReference>
<proteinExistence type="predicted"/>
<dbReference type="WBParaSite" id="PSAMB.scaffold17514size1111.g37308.t1">
    <property type="protein sequence ID" value="PSAMB.scaffold17514size1111.g37308.t1"/>
    <property type="gene ID" value="PSAMB.scaffold17514size1111.g37308"/>
</dbReference>
<keyword evidence="2" id="KW-1185">Reference proteome</keyword>
<protein>
    <submittedName>
        <fullName evidence="3">Glycolipid transfer protein domain-containing protein</fullName>
    </submittedName>
</protein>
<name>A0A914VDP0_9BILA</name>
<accession>A0A914VDP0</accession>
<dbReference type="GO" id="GO:1902387">
    <property type="term" value="F:ceramide 1-phosphate binding"/>
    <property type="evidence" value="ECO:0007669"/>
    <property type="project" value="TreeGrafter"/>
</dbReference>
<dbReference type="GO" id="GO:1902388">
    <property type="term" value="F:ceramide 1-phosphate transfer activity"/>
    <property type="evidence" value="ECO:0007669"/>
    <property type="project" value="TreeGrafter"/>
</dbReference>
<organism evidence="2 3">
    <name type="scientific">Plectus sambesii</name>
    <dbReference type="NCBI Taxonomy" id="2011161"/>
    <lineage>
        <taxon>Eukaryota</taxon>
        <taxon>Metazoa</taxon>
        <taxon>Ecdysozoa</taxon>
        <taxon>Nematoda</taxon>
        <taxon>Chromadorea</taxon>
        <taxon>Plectida</taxon>
        <taxon>Plectina</taxon>
        <taxon>Plectoidea</taxon>
        <taxon>Plectidae</taxon>
        <taxon>Plectus</taxon>
    </lineage>
</organism>
<dbReference type="Proteomes" id="UP000887566">
    <property type="component" value="Unplaced"/>
</dbReference>
<evidence type="ECO:0000313" key="2">
    <source>
        <dbReference type="Proteomes" id="UP000887566"/>
    </source>
</evidence>
<dbReference type="AlphaFoldDB" id="A0A914VDP0"/>
<dbReference type="SUPFAM" id="SSF110004">
    <property type="entry name" value="Glycolipid transfer protein, GLTP"/>
    <property type="match status" value="1"/>
</dbReference>
<dbReference type="InterPro" id="IPR014830">
    <property type="entry name" value="Glycolipid_transfer_prot_dom"/>
</dbReference>
<evidence type="ECO:0000259" key="1">
    <source>
        <dbReference type="Pfam" id="PF08718"/>
    </source>
</evidence>
<dbReference type="InterPro" id="IPR036497">
    <property type="entry name" value="GLTP_sf"/>
</dbReference>
<evidence type="ECO:0000313" key="3">
    <source>
        <dbReference type="WBParaSite" id="PSAMB.scaffold17514size1111.g37308.t1"/>
    </source>
</evidence>